<accession>A0A1D8P9B7</accession>
<dbReference type="EMBL" id="CP017478">
    <property type="protein sequence ID" value="AOW21164.1"/>
    <property type="molecule type" value="Genomic_DNA"/>
</dbReference>
<sequence>MKKTIIFLVFVSIISCKKEKSKVIENPVVDSAKAVISLIDHPYIFEEEGFQIDEFTSEELDENNLISLKISGNTEVFEKDHRVFMHGYNNDNPNERVLNLVLNKTKKEEGKLIFYKNIKLELNYVDELRFGITNINQKERLFVLKLKELNL</sequence>
<dbReference type="OrthoDB" id="9889720at2"/>
<dbReference type="KEGG" id="lul:LPB138_10955"/>
<keyword evidence="2" id="KW-1185">Reference proteome</keyword>
<dbReference type="STRING" id="1850246.LPB138_10955"/>
<dbReference type="AlphaFoldDB" id="A0A1D8P9B7"/>
<reference evidence="1 2" key="1">
    <citation type="submission" date="2016-10" db="EMBL/GenBank/DDBJ databases">
        <title>Lutibacter sp. LPB0138, isolated from marine gastropod.</title>
        <authorList>
            <person name="Kim E."/>
            <person name="Yi H."/>
        </authorList>
    </citation>
    <scope>NUCLEOTIDE SEQUENCE [LARGE SCALE GENOMIC DNA]</scope>
    <source>
        <strain evidence="1 2">LPB0138</strain>
    </source>
</reference>
<proteinExistence type="predicted"/>
<dbReference type="Proteomes" id="UP000176050">
    <property type="component" value="Chromosome"/>
</dbReference>
<evidence type="ECO:0000313" key="2">
    <source>
        <dbReference type="Proteomes" id="UP000176050"/>
    </source>
</evidence>
<dbReference type="PROSITE" id="PS51257">
    <property type="entry name" value="PROKAR_LIPOPROTEIN"/>
    <property type="match status" value="1"/>
</dbReference>
<protein>
    <submittedName>
        <fullName evidence="1">Uncharacterized protein</fullName>
    </submittedName>
</protein>
<name>A0A1D8P9B7_9FLAO</name>
<gene>
    <name evidence="1" type="ORF">LPB138_10955</name>
</gene>
<dbReference type="RefSeq" id="WP_070237328.1">
    <property type="nucleotide sequence ID" value="NZ_CP017478.1"/>
</dbReference>
<evidence type="ECO:0000313" key="1">
    <source>
        <dbReference type="EMBL" id="AOW21164.1"/>
    </source>
</evidence>
<organism evidence="1 2">
    <name type="scientific">Urechidicola croceus</name>
    <dbReference type="NCBI Taxonomy" id="1850246"/>
    <lineage>
        <taxon>Bacteria</taxon>
        <taxon>Pseudomonadati</taxon>
        <taxon>Bacteroidota</taxon>
        <taxon>Flavobacteriia</taxon>
        <taxon>Flavobacteriales</taxon>
        <taxon>Flavobacteriaceae</taxon>
        <taxon>Urechidicola</taxon>
    </lineage>
</organism>